<reference evidence="3" key="1">
    <citation type="submission" date="2022-11" db="UniProtKB">
        <authorList>
            <consortium name="WormBaseParasite"/>
        </authorList>
    </citation>
    <scope>IDENTIFICATION</scope>
</reference>
<keyword evidence="1" id="KW-0472">Membrane</keyword>
<evidence type="ECO:0000256" key="1">
    <source>
        <dbReference type="SAM" id="Phobius"/>
    </source>
</evidence>
<protein>
    <submittedName>
        <fullName evidence="3">Uncharacterized protein</fullName>
    </submittedName>
</protein>
<dbReference type="PANTHER" id="PTHR21523">
    <property type="match status" value="1"/>
</dbReference>
<dbReference type="AlphaFoldDB" id="A0A914RUC3"/>
<keyword evidence="1" id="KW-1133">Transmembrane helix</keyword>
<organism evidence="2 3">
    <name type="scientific">Parascaris equorum</name>
    <name type="common">Equine roundworm</name>
    <dbReference type="NCBI Taxonomy" id="6256"/>
    <lineage>
        <taxon>Eukaryota</taxon>
        <taxon>Metazoa</taxon>
        <taxon>Ecdysozoa</taxon>
        <taxon>Nematoda</taxon>
        <taxon>Chromadorea</taxon>
        <taxon>Rhabditida</taxon>
        <taxon>Spirurina</taxon>
        <taxon>Ascaridomorpha</taxon>
        <taxon>Ascaridoidea</taxon>
        <taxon>Ascarididae</taxon>
        <taxon>Parascaris</taxon>
    </lineage>
</organism>
<accession>A0A914RUC3</accession>
<keyword evidence="1" id="KW-0812">Transmembrane</keyword>
<proteinExistence type="predicted"/>
<feature type="transmembrane region" description="Helical" evidence="1">
    <location>
        <begin position="273"/>
        <end position="293"/>
    </location>
</feature>
<name>A0A914RUC3_PAREQ</name>
<sequence>MIGGEKSANNWSVLYGELIKLHRDLDAKRKLPGAKVYEFRLFDLVMDNDAPSKSPFSNMSFPDFLTMAFDLVDALRGKNHKDNSNVKFLSPRFAPLMPDKVAANRRHLSPSILAFYNDESQDTIASLPKVIIRVLQVTKRLDELFRSLEKSFNKIQNQEIAQKGFTFLDVKQIENILREHGVKDAKEVEFDVEEYGRLSRRQREEALWKRFELIAKNISSVHKRIKRTLPVSVLSPVVLAPYTFSPVVGLTVLGPVVLSPNIFSPLILNPSVLGPFVLSPAVAMPFILSPYLLSPYVLSPIVMAPFILNPYVLSPNVINPYILSPLILSPYVLCPDVISPQALGGQILSPSVLSPSFLTESVLMASVLSPTFLS</sequence>
<dbReference type="Proteomes" id="UP000887564">
    <property type="component" value="Unplaced"/>
</dbReference>
<evidence type="ECO:0000313" key="3">
    <source>
        <dbReference type="WBParaSite" id="PEQ_0000986701-mRNA-1"/>
    </source>
</evidence>
<evidence type="ECO:0000313" key="2">
    <source>
        <dbReference type="Proteomes" id="UP000887564"/>
    </source>
</evidence>
<dbReference type="PANTHER" id="PTHR21523:SF44">
    <property type="entry name" value="MLT-TEN (MLT-10) RELATED"/>
    <property type="match status" value="1"/>
</dbReference>
<keyword evidence="2" id="KW-1185">Reference proteome</keyword>
<dbReference type="WBParaSite" id="PEQ_0000986701-mRNA-1">
    <property type="protein sequence ID" value="PEQ_0000986701-mRNA-1"/>
    <property type="gene ID" value="PEQ_0000986701"/>
</dbReference>
<feature type="transmembrane region" description="Helical" evidence="1">
    <location>
        <begin position="233"/>
        <end position="253"/>
    </location>
</feature>